<evidence type="ECO:0000313" key="5">
    <source>
        <dbReference type="Proteomes" id="UP000199417"/>
    </source>
</evidence>
<dbReference type="Pfam" id="PF11774">
    <property type="entry name" value="Lsr2"/>
    <property type="match status" value="1"/>
</dbReference>
<organism evidence="4 5">
    <name type="scientific">Rhodococcus tukisamuensis</name>
    <dbReference type="NCBI Taxonomy" id="168276"/>
    <lineage>
        <taxon>Bacteria</taxon>
        <taxon>Bacillati</taxon>
        <taxon>Actinomycetota</taxon>
        <taxon>Actinomycetes</taxon>
        <taxon>Mycobacteriales</taxon>
        <taxon>Nocardiaceae</taxon>
        <taxon>Rhodococcus</taxon>
    </lineage>
</organism>
<accession>A0A1G6T8J7</accession>
<dbReference type="GO" id="GO:0016746">
    <property type="term" value="F:acyltransferase activity"/>
    <property type="evidence" value="ECO:0007669"/>
    <property type="project" value="InterPro"/>
</dbReference>
<dbReference type="STRING" id="168276.SAMN05444580_103431"/>
<keyword evidence="5" id="KW-1185">Reference proteome</keyword>
<evidence type="ECO:0000313" key="4">
    <source>
        <dbReference type="EMBL" id="SDD25184.1"/>
    </source>
</evidence>
<feature type="domain" description="Lsr2 dimerization" evidence="2">
    <location>
        <begin position="2"/>
        <end position="54"/>
    </location>
</feature>
<feature type="domain" description="Lsr2 DNA-binding" evidence="3">
    <location>
        <begin position="70"/>
        <end position="105"/>
    </location>
</feature>
<protein>
    <submittedName>
        <fullName evidence="4">Lsr2 protein</fullName>
    </submittedName>
</protein>
<dbReference type="EMBL" id="FNAB01000003">
    <property type="protein sequence ID" value="SDD25184.1"/>
    <property type="molecule type" value="Genomic_DNA"/>
</dbReference>
<dbReference type="Gene3D" id="3.30.60.230">
    <property type="entry name" value="Lsr2, dimerization domain"/>
    <property type="match status" value="1"/>
</dbReference>
<evidence type="ECO:0000259" key="2">
    <source>
        <dbReference type="Pfam" id="PF11774"/>
    </source>
</evidence>
<gene>
    <name evidence="4" type="ORF">SAMN05444580_103431</name>
</gene>
<dbReference type="Gene3D" id="4.10.320.10">
    <property type="entry name" value="E3-binding domain"/>
    <property type="match status" value="1"/>
</dbReference>
<dbReference type="Proteomes" id="UP000199417">
    <property type="component" value="Unassembled WGS sequence"/>
</dbReference>
<dbReference type="GO" id="GO:0003677">
    <property type="term" value="F:DNA binding"/>
    <property type="evidence" value="ECO:0007669"/>
    <property type="project" value="UniProtKB-KW"/>
</dbReference>
<evidence type="ECO:0000256" key="1">
    <source>
        <dbReference type="ARBA" id="ARBA00023125"/>
    </source>
</evidence>
<name>A0A1G6T8J7_9NOCA</name>
<evidence type="ECO:0000259" key="3">
    <source>
        <dbReference type="Pfam" id="PF23359"/>
    </source>
</evidence>
<dbReference type="AlphaFoldDB" id="A0A1G6T8J7"/>
<proteinExistence type="predicted"/>
<dbReference type="InterPro" id="IPR055370">
    <property type="entry name" value="Lsr2_DNA-bd"/>
</dbReference>
<dbReference type="InterPro" id="IPR024412">
    <property type="entry name" value="Lsr2_dim_dom"/>
</dbReference>
<reference evidence="4 5" key="1">
    <citation type="submission" date="2016-10" db="EMBL/GenBank/DDBJ databases">
        <authorList>
            <person name="de Groot N.N."/>
        </authorList>
    </citation>
    <scope>NUCLEOTIDE SEQUENCE [LARGE SCALE GENOMIC DNA]</scope>
    <source>
        <strain evidence="4 5">JCM 11308</strain>
    </source>
</reference>
<dbReference type="InterPro" id="IPR042261">
    <property type="entry name" value="Lsr2-like_dimerization"/>
</dbReference>
<keyword evidence="1" id="KW-0238">DNA-binding</keyword>
<dbReference type="Pfam" id="PF23359">
    <property type="entry name" value="Lsr2_DNA-bd"/>
    <property type="match status" value="1"/>
</dbReference>
<sequence>MQLIDDIDETPIDSGGESITFSVNGVSYAIDLNTKNATEFHRKLDYYIAHATKVSGAKNQRKATAGSAASREQMKAIRQWAAANGLKVSARGRISAEIQEAFAAAH</sequence>
<dbReference type="InterPro" id="IPR036625">
    <property type="entry name" value="E3-bd_dom_sf"/>
</dbReference>